<organism evidence="1 2">
    <name type="scientific">Leptonema illini</name>
    <dbReference type="NCBI Taxonomy" id="183"/>
    <lineage>
        <taxon>Bacteria</taxon>
        <taxon>Pseudomonadati</taxon>
        <taxon>Spirochaetota</taxon>
        <taxon>Spirochaetia</taxon>
        <taxon>Leptospirales</taxon>
        <taxon>Leptospiraceae</taxon>
        <taxon>Leptonema</taxon>
    </lineage>
</organism>
<gene>
    <name evidence="1" type="ORF">F9K24_14605</name>
</gene>
<evidence type="ECO:0000313" key="2">
    <source>
        <dbReference type="Proteomes" id="UP000460298"/>
    </source>
</evidence>
<dbReference type="PANTHER" id="PTHR48174:SF5">
    <property type="entry name" value="VACUOLAR PROTEIN SORTING-ASSOCIATED PROTEIN 62"/>
    <property type="match status" value="1"/>
</dbReference>
<comment type="caution">
    <text evidence="1">The sequence shown here is derived from an EMBL/GenBank/DDBJ whole genome shotgun (WGS) entry which is preliminary data.</text>
</comment>
<sequence>MIEQFLIVNHDEKSLTIFLKWASEFPDEFVKQLSLESSVLTARLDGSSAGNGIELIQPIVDFRASFDLAGLRGGVYTLTLFAERDGQASSFWTQLVCIQHSLRRSPEEVDRLAKKYAPVLLFSPEEEFFPVSLRDLVITPPDGEGTGIDVETVLGKRSIPFDQLDLFLRTNGHADYLLDQSGFGLADSSFYRQKGSYRNCVVYYSYMEDEAERSYINYHTFYAFDPKTGIAKLLNVGPHIFDRESLTVMFEGDVPVKLTLGAHLENQPIFYLEKLLGWTQGRTTVRFDHEHTPLVNGHPVVAVAEGSHALYPSAGTFHISVLTEIAGHIFRNLLFPDLGESDMNEHQVILPPGMKSRQFASYDLRPLRLDLLQSDPHSEATPLYDPATAALMFSGYWVDVPGFQNERFPPFSKREMDVRSWVEDGFEWTWDVPESVKEHNRAIVEYIRQRI</sequence>
<proteinExistence type="predicted"/>
<protein>
    <submittedName>
        <fullName evidence="1">Uncharacterized protein</fullName>
    </submittedName>
</protein>
<dbReference type="AlphaFoldDB" id="A0A833GZX9"/>
<dbReference type="EMBL" id="WBUI01000015">
    <property type="protein sequence ID" value="KAB2931179.1"/>
    <property type="molecule type" value="Genomic_DNA"/>
</dbReference>
<dbReference type="PANTHER" id="PTHR48174">
    <property type="entry name" value="DUF946 FAMILY PROTEIN"/>
    <property type="match status" value="1"/>
</dbReference>
<evidence type="ECO:0000313" key="1">
    <source>
        <dbReference type="EMBL" id="KAB2931179.1"/>
    </source>
</evidence>
<dbReference type="Proteomes" id="UP000460298">
    <property type="component" value="Unassembled WGS sequence"/>
</dbReference>
<reference evidence="1 2" key="1">
    <citation type="submission" date="2019-10" db="EMBL/GenBank/DDBJ databases">
        <title>Extracellular Electron Transfer in a Candidatus Methanoperedens spp. Enrichment Culture.</title>
        <authorList>
            <person name="Berger S."/>
            <person name="Rangel Shaw D."/>
            <person name="Berben T."/>
            <person name="In 'T Zandt M."/>
            <person name="Frank J."/>
            <person name="Reimann J."/>
            <person name="Jetten M.S.M."/>
            <person name="Welte C.U."/>
        </authorList>
    </citation>
    <scope>NUCLEOTIDE SEQUENCE [LARGE SCALE GENOMIC DNA]</scope>
    <source>
        <strain evidence="1">SB12</strain>
    </source>
</reference>
<accession>A0A833GZX9</accession>
<name>A0A833GZX9_9LEPT</name>